<accession>A0ABW2EQX0</accession>
<name>A0ABW2EQX0_9BACI</name>
<dbReference type="RefSeq" id="WP_204708615.1">
    <property type="nucleotide sequence ID" value="NZ_JBHSZV010000047.1"/>
</dbReference>
<dbReference type="Pfam" id="PF00072">
    <property type="entry name" value="Response_reg"/>
    <property type="match status" value="1"/>
</dbReference>
<dbReference type="InterPro" id="IPR007492">
    <property type="entry name" value="LytTR_DNA-bd_dom"/>
</dbReference>
<dbReference type="PROSITE" id="PS50110">
    <property type="entry name" value="RESPONSE_REGULATORY"/>
    <property type="match status" value="1"/>
</dbReference>
<reference evidence="5" key="1">
    <citation type="journal article" date="2019" name="Int. J. Syst. Evol. Microbiol.">
        <title>The Global Catalogue of Microorganisms (GCM) 10K type strain sequencing project: providing services to taxonomists for standard genome sequencing and annotation.</title>
        <authorList>
            <consortium name="The Broad Institute Genomics Platform"/>
            <consortium name="The Broad Institute Genome Sequencing Center for Infectious Disease"/>
            <person name="Wu L."/>
            <person name="Ma J."/>
        </authorList>
    </citation>
    <scope>NUCLEOTIDE SEQUENCE [LARGE SCALE GENOMIC DNA]</scope>
    <source>
        <strain evidence="5">CGMCC 4.1621</strain>
    </source>
</reference>
<feature type="domain" description="HTH LytTR-type" evidence="3">
    <location>
        <begin position="137"/>
        <end position="242"/>
    </location>
</feature>
<dbReference type="InterPro" id="IPR001789">
    <property type="entry name" value="Sig_transdc_resp-reg_receiver"/>
</dbReference>
<keyword evidence="5" id="KW-1185">Reference proteome</keyword>
<organism evidence="4 5">
    <name type="scientific">Halobacillus seohaensis</name>
    <dbReference type="NCBI Taxonomy" id="447421"/>
    <lineage>
        <taxon>Bacteria</taxon>
        <taxon>Bacillati</taxon>
        <taxon>Bacillota</taxon>
        <taxon>Bacilli</taxon>
        <taxon>Bacillales</taxon>
        <taxon>Bacillaceae</taxon>
        <taxon>Halobacillus</taxon>
    </lineage>
</organism>
<feature type="modified residue" description="4-aspartylphosphate" evidence="1">
    <location>
        <position position="55"/>
    </location>
</feature>
<dbReference type="PROSITE" id="PS50930">
    <property type="entry name" value="HTH_LYTTR"/>
    <property type="match status" value="1"/>
</dbReference>
<protein>
    <submittedName>
        <fullName evidence="4">LytR/AlgR family response regulator transcription factor</fullName>
    </submittedName>
</protein>
<proteinExistence type="predicted"/>
<feature type="domain" description="Response regulatory" evidence="2">
    <location>
        <begin position="4"/>
        <end position="119"/>
    </location>
</feature>
<gene>
    <name evidence="4" type="ORF">ACFQIC_16960</name>
</gene>
<evidence type="ECO:0000313" key="5">
    <source>
        <dbReference type="Proteomes" id="UP001596410"/>
    </source>
</evidence>
<dbReference type="InterPro" id="IPR046947">
    <property type="entry name" value="LytR-like"/>
</dbReference>
<dbReference type="PANTHER" id="PTHR37299">
    <property type="entry name" value="TRANSCRIPTIONAL REGULATOR-RELATED"/>
    <property type="match status" value="1"/>
</dbReference>
<evidence type="ECO:0000259" key="3">
    <source>
        <dbReference type="PROSITE" id="PS50930"/>
    </source>
</evidence>
<dbReference type="SUPFAM" id="SSF52172">
    <property type="entry name" value="CheY-like"/>
    <property type="match status" value="1"/>
</dbReference>
<dbReference type="Gene3D" id="3.40.50.2300">
    <property type="match status" value="1"/>
</dbReference>
<keyword evidence="1" id="KW-0597">Phosphoprotein</keyword>
<evidence type="ECO:0000313" key="4">
    <source>
        <dbReference type="EMBL" id="MFC7063504.1"/>
    </source>
</evidence>
<dbReference type="PANTHER" id="PTHR37299:SF1">
    <property type="entry name" value="STAGE 0 SPORULATION PROTEIN A HOMOLOG"/>
    <property type="match status" value="1"/>
</dbReference>
<dbReference type="InterPro" id="IPR011006">
    <property type="entry name" value="CheY-like_superfamily"/>
</dbReference>
<dbReference type="Proteomes" id="UP001596410">
    <property type="component" value="Unassembled WGS sequence"/>
</dbReference>
<dbReference type="Gene3D" id="2.20.25.10">
    <property type="match status" value="1"/>
</dbReference>
<dbReference type="EMBL" id="JBHSZV010000047">
    <property type="protein sequence ID" value="MFC7063504.1"/>
    <property type="molecule type" value="Genomic_DNA"/>
</dbReference>
<comment type="caution">
    <text evidence="4">The sequence shown here is derived from an EMBL/GenBank/DDBJ whole genome shotgun (WGS) entry which is preliminary data.</text>
</comment>
<dbReference type="Gene3D" id="2.40.50.40">
    <property type="match status" value="1"/>
</dbReference>
<evidence type="ECO:0000256" key="1">
    <source>
        <dbReference type="PROSITE-ProRule" id="PRU00169"/>
    </source>
</evidence>
<sequence>MELRTIIIDDEPFSREELLYLLKNHKEITIVGEASSAEKGLEVILREEPNVVFLDIEMTGMNGVELVETLQKLKRPPSVVFATAYPDYAVKAFRLEEAVDYLLKPFDELQVSQAVNRLLQKHTKSTQQPITGGTGKLAVQLEDRISYLDPKKVLYIYKEGRDTFIVAESGTFSSKTALKELETKLKGFSFFRVHKGYLVNMDKVEELVSWSTSVFQLKLKNNKDHIPVSRNYVKELRETLEL</sequence>
<dbReference type="Pfam" id="PF04397">
    <property type="entry name" value="LytTR"/>
    <property type="match status" value="1"/>
</dbReference>
<dbReference type="SMART" id="SM00448">
    <property type="entry name" value="REC"/>
    <property type="match status" value="1"/>
</dbReference>
<evidence type="ECO:0000259" key="2">
    <source>
        <dbReference type="PROSITE" id="PS50110"/>
    </source>
</evidence>
<dbReference type="SMART" id="SM00850">
    <property type="entry name" value="LytTR"/>
    <property type="match status" value="1"/>
</dbReference>